<feature type="transmembrane region" description="Helical" evidence="11">
    <location>
        <begin position="12"/>
        <end position="33"/>
    </location>
</feature>
<dbReference type="CTD" id="4514"/>
<dbReference type="Pfam" id="PF00510">
    <property type="entry name" value="COX3"/>
    <property type="match status" value="1"/>
</dbReference>
<dbReference type="GO" id="GO:0005743">
    <property type="term" value="C:mitochondrial inner membrane"/>
    <property type="evidence" value="ECO:0007669"/>
    <property type="project" value="UniProtKB-SubCell"/>
</dbReference>
<keyword evidence="10 13" id="KW-0496">Mitochondrion</keyword>
<dbReference type="Gene3D" id="1.10.287.70">
    <property type="match status" value="1"/>
</dbReference>
<evidence type="ECO:0000313" key="13">
    <source>
        <dbReference type="EMBL" id="CAL24349.1"/>
    </source>
</evidence>
<proteinExistence type="inferred from homology"/>
<dbReference type="Gene3D" id="1.20.120.80">
    <property type="entry name" value="Cytochrome c oxidase, subunit III, four-helix bundle"/>
    <property type="match status" value="1"/>
</dbReference>
<evidence type="ECO:0000256" key="2">
    <source>
        <dbReference type="ARBA" id="ARBA00010581"/>
    </source>
</evidence>
<feature type="transmembrane region" description="Helical" evidence="11">
    <location>
        <begin position="190"/>
        <end position="218"/>
    </location>
</feature>
<dbReference type="RefSeq" id="YP_003331155.1">
    <property type="nucleotide sequence ID" value="NC_013565.1"/>
</dbReference>
<organism evidence="13">
    <name type="scientific">Styela plicata</name>
    <name type="common">Wrinkled sea squirt</name>
    <name type="synonym">Ascidia plicata</name>
    <dbReference type="NCBI Taxonomy" id="7726"/>
    <lineage>
        <taxon>Eukaryota</taxon>
        <taxon>Metazoa</taxon>
        <taxon>Chordata</taxon>
        <taxon>Tunicata</taxon>
        <taxon>Ascidiacea</taxon>
        <taxon>Stolidobranchia</taxon>
        <taxon>Styelidae</taxon>
        <taxon>Styela</taxon>
    </lineage>
</organism>
<evidence type="ECO:0000256" key="6">
    <source>
        <dbReference type="ARBA" id="ARBA00022967"/>
    </source>
</evidence>
<dbReference type="EMBL" id="AM292601">
    <property type="protein sequence ID" value="CAL24349.1"/>
    <property type="molecule type" value="Genomic_DNA"/>
</dbReference>
<dbReference type="GO" id="GO:0006123">
    <property type="term" value="P:mitochondrial electron transport, cytochrome c to oxygen"/>
    <property type="evidence" value="ECO:0007669"/>
    <property type="project" value="TreeGrafter"/>
</dbReference>
<evidence type="ECO:0000259" key="12">
    <source>
        <dbReference type="PROSITE" id="PS50253"/>
    </source>
</evidence>
<comment type="similarity">
    <text evidence="2 10">Belongs to the cytochrome c oxidase subunit 3 family.</text>
</comment>
<dbReference type="InterPro" id="IPR035973">
    <property type="entry name" value="Cyt_c_oxidase_su3-like_sf"/>
</dbReference>
<dbReference type="InterPro" id="IPR000298">
    <property type="entry name" value="Cyt_c_oxidase-like_su3"/>
</dbReference>
<dbReference type="FunFam" id="1.20.120.80:FF:000002">
    <property type="entry name" value="Cytochrome c oxidase subunit 3"/>
    <property type="match status" value="1"/>
</dbReference>
<evidence type="ECO:0000256" key="4">
    <source>
        <dbReference type="ARBA" id="ARBA00022692"/>
    </source>
</evidence>
<dbReference type="SUPFAM" id="SSF81452">
    <property type="entry name" value="Cytochrome c oxidase subunit III-like"/>
    <property type="match status" value="1"/>
</dbReference>
<name>D0Z5Q1_STYPL</name>
<dbReference type="AlphaFoldDB" id="D0Z5Q1"/>
<dbReference type="PANTHER" id="PTHR11403:SF7">
    <property type="entry name" value="CYTOCHROME C OXIDASE SUBUNIT 3"/>
    <property type="match status" value="1"/>
</dbReference>
<keyword evidence="6" id="KW-1278">Translocase</keyword>
<dbReference type="GO" id="GO:0004129">
    <property type="term" value="F:cytochrome-c oxidase activity"/>
    <property type="evidence" value="ECO:0007669"/>
    <property type="project" value="UniProtKB-EC"/>
</dbReference>
<accession>D0Z5Q1</accession>
<dbReference type="GeneID" id="8656165"/>
<sequence>MFRMNPFHLVDASPWPIMGSFGAMFTAFGLVIWFHLGSLFFMFFGVFLIVFTKYVWWRDVVREASSLGFHLLQVMSGLRIGMVLFITSEVLFFFGFFWTFFHSGLVPVVELGGVWPPFMLESLDPMAVPLLNTVVLLSSGVSVTYSHYSVINSNLTDGIMGLVITLFLGFFFTLLQAFEYVQTSFTIADSVYGSIFFMATGFHGFHVFVGSVFLLVCLVRMVNGHVLSNHHIGYECAIWYWHFVDVVWIFLYSFVYMWGG</sequence>
<feature type="transmembrane region" description="Helical" evidence="11">
    <location>
        <begin position="239"/>
        <end position="259"/>
    </location>
</feature>
<protein>
    <recommendedName>
        <fullName evidence="3 10">Cytochrome c oxidase subunit 3</fullName>
    </recommendedName>
</protein>
<comment type="subcellular location">
    <subcellularLocation>
        <location evidence="1">Mitochondrion inner membrane</location>
        <topology evidence="1">Multi-pass membrane protein</topology>
    </subcellularLocation>
</comment>
<dbReference type="InterPro" id="IPR024791">
    <property type="entry name" value="Cyt_c/ubiquinol_Oxase_su3"/>
</dbReference>
<dbReference type="InterPro" id="IPR033945">
    <property type="entry name" value="Cyt_c_oxase_su3_dom"/>
</dbReference>
<evidence type="ECO:0000256" key="7">
    <source>
        <dbReference type="ARBA" id="ARBA00022989"/>
    </source>
</evidence>
<dbReference type="InterPro" id="IPR013833">
    <property type="entry name" value="Cyt_c_oxidase_su3_a-hlx"/>
</dbReference>
<keyword evidence="7 11" id="KW-1133">Transmembrane helix</keyword>
<dbReference type="PROSITE" id="PS50253">
    <property type="entry name" value="COX3"/>
    <property type="match status" value="1"/>
</dbReference>
<reference evidence="13" key="1">
    <citation type="journal article" date="2009" name="Mol. Biol. Evol.">
        <title>Hyper-variability of ascidian mitochondrial gene order: exposing the myth of deuterostome organelle genome stability.</title>
        <authorList>
            <person name="Gissi C."/>
            <person name="Pesole G."/>
            <person name="Mastrototaro F."/>
            <person name="Iannelli F."/>
            <person name="Guida V."/>
            <person name="Griggio F."/>
        </authorList>
    </citation>
    <scope>NUCLEOTIDE SEQUENCE</scope>
    <source>
        <tissue evidence="13">Gonads</tissue>
    </source>
</reference>
<comment type="catalytic activity">
    <reaction evidence="9">
        <text>4 Fe(II)-[cytochrome c] + O2 + 8 H(+)(in) = 4 Fe(III)-[cytochrome c] + 2 H2O + 4 H(+)(out)</text>
        <dbReference type="Rhea" id="RHEA:11436"/>
        <dbReference type="Rhea" id="RHEA-COMP:10350"/>
        <dbReference type="Rhea" id="RHEA-COMP:14399"/>
        <dbReference type="ChEBI" id="CHEBI:15377"/>
        <dbReference type="ChEBI" id="CHEBI:15378"/>
        <dbReference type="ChEBI" id="CHEBI:15379"/>
        <dbReference type="ChEBI" id="CHEBI:29033"/>
        <dbReference type="ChEBI" id="CHEBI:29034"/>
        <dbReference type="EC" id="7.1.1.9"/>
    </reaction>
    <physiologicalReaction direction="left-to-right" evidence="9">
        <dbReference type="Rhea" id="RHEA:11437"/>
    </physiologicalReaction>
</comment>
<feature type="transmembrane region" description="Helical" evidence="11">
    <location>
        <begin position="78"/>
        <end position="101"/>
    </location>
</feature>
<keyword evidence="4 10" id="KW-0812">Transmembrane</keyword>
<evidence type="ECO:0000256" key="8">
    <source>
        <dbReference type="ARBA" id="ARBA00023136"/>
    </source>
</evidence>
<feature type="domain" description="Heme-copper oxidase subunit III family profile" evidence="12">
    <location>
        <begin position="3"/>
        <end position="260"/>
    </location>
</feature>
<dbReference type="CDD" id="cd01665">
    <property type="entry name" value="Cyt_c_Oxidase_III"/>
    <property type="match status" value="1"/>
</dbReference>
<evidence type="ECO:0000256" key="1">
    <source>
        <dbReference type="ARBA" id="ARBA00004448"/>
    </source>
</evidence>
<geneLocation type="mitochondrion" evidence="13"/>
<dbReference type="PANTHER" id="PTHR11403">
    <property type="entry name" value="CYTOCHROME C OXIDASE SUBUNIT III"/>
    <property type="match status" value="1"/>
</dbReference>
<feature type="transmembrane region" description="Helical" evidence="11">
    <location>
        <begin position="158"/>
        <end position="178"/>
    </location>
</feature>
<evidence type="ECO:0000256" key="3">
    <source>
        <dbReference type="ARBA" id="ARBA00015944"/>
    </source>
</evidence>
<feature type="transmembrane region" description="Helical" evidence="11">
    <location>
        <begin position="126"/>
        <end position="146"/>
    </location>
</feature>
<comment type="function">
    <text evidence="10">Component of the cytochrome c oxidase, the last enzyme in the mitochondrial electron transport chain which drives oxidative phosphorylation. The respiratory chain contains 3 multisubunit complexes succinate dehydrogenase (complex II, CII), ubiquinol-cytochrome c oxidoreductase (cytochrome b-c1 complex, complex III, CIII) and cytochrome c oxidase (complex IV, CIV), that cooperate to transfer electrons derived from NADH and succinate to molecular oxygen, creating an electrochemical gradient over the inner membrane that drives transmembrane transport and the ATP synthase. Cytochrome c oxidase is the component of the respiratory chain that catalyzes the reduction of oxygen to water. Electrons originating from reduced cytochrome c in the intermembrane space (IMS) are transferred via the dinuclear copper A center (CU(A)) of subunit 2 and heme A of subunit 1 to the active site in subunit 1, a binuclear center (BNC) formed by heme A3 and copper B (CU(B)). The BNC reduces molecular oxygen to 2 water molecules using 4 electrons from cytochrome c in the IMS and 4 protons from the mitochondrial matrix.</text>
</comment>
<evidence type="ECO:0000256" key="11">
    <source>
        <dbReference type="SAM" id="Phobius"/>
    </source>
</evidence>
<keyword evidence="5" id="KW-0999">Mitochondrion inner membrane</keyword>
<keyword evidence="8 11" id="KW-0472">Membrane</keyword>
<feature type="transmembrane region" description="Helical" evidence="11">
    <location>
        <begin position="39"/>
        <end position="57"/>
    </location>
</feature>
<evidence type="ECO:0000256" key="9">
    <source>
        <dbReference type="ARBA" id="ARBA00049512"/>
    </source>
</evidence>
<evidence type="ECO:0000256" key="10">
    <source>
        <dbReference type="RuleBase" id="RU003375"/>
    </source>
</evidence>
<gene>
    <name evidence="13" type="primary">cox3</name>
</gene>
<evidence type="ECO:0000256" key="5">
    <source>
        <dbReference type="ARBA" id="ARBA00022792"/>
    </source>
</evidence>